<organism evidence="14 15">
    <name type="scientific">Siminovitchia fortis</name>
    <dbReference type="NCBI Taxonomy" id="254758"/>
    <lineage>
        <taxon>Bacteria</taxon>
        <taxon>Bacillati</taxon>
        <taxon>Bacillota</taxon>
        <taxon>Bacilli</taxon>
        <taxon>Bacillales</taxon>
        <taxon>Bacillaceae</taxon>
        <taxon>Siminovitchia</taxon>
    </lineage>
</organism>
<accession>A0A443IKP7</accession>
<feature type="binding site" evidence="13">
    <location>
        <begin position="233"/>
        <end position="241"/>
    </location>
    <ligand>
        <name>ATP</name>
        <dbReference type="ChEBI" id="CHEBI:30616"/>
    </ligand>
</feature>
<comment type="function">
    <text evidence="13">Involved in the gluconeogenesis. Catalyzes the conversion of oxaloacetate (OAA) to phosphoenolpyruvate (PEP) through direct phosphoryl transfer between the nucleoside triphosphate and OAA.</text>
</comment>
<dbReference type="InterPro" id="IPR013035">
    <property type="entry name" value="PEP_carboxykinase_C"/>
</dbReference>
<dbReference type="GO" id="GO:0004612">
    <property type="term" value="F:phosphoenolpyruvate carboxykinase (ATP) activity"/>
    <property type="evidence" value="ECO:0007669"/>
    <property type="project" value="UniProtKB-UniRule"/>
</dbReference>
<dbReference type="GO" id="GO:0005524">
    <property type="term" value="F:ATP binding"/>
    <property type="evidence" value="ECO:0007669"/>
    <property type="project" value="UniProtKB-UniRule"/>
</dbReference>
<dbReference type="PIRSF" id="PIRSF006294">
    <property type="entry name" value="PEP_crbxkin"/>
    <property type="match status" value="1"/>
</dbReference>
<dbReference type="NCBIfam" id="NF006821">
    <property type="entry name" value="PRK09344.1-3"/>
    <property type="match status" value="1"/>
</dbReference>
<dbReference type="SUPFAM" id="SSF68923">
    <property type="entry name" value="PEP carboxykinase N-terminal domain"/>
    <property type="match status" value="1"/>
</dbReference>
<dbReference type="GO" id="GO:0046872">
    <property type="term" value="F:metal ion binding"/>
    <property type="evidence" value="ECO:0007669"/>
    <property type="project" value="UniProtKB-KW"/>
</dbReference>
<comment type="caution">
    <text evidence="14">The sequence shown here is derived from an EMBL/GenBank/DDBJ whole genome shotgun (WGS) entry which is preliminary data.</text>
</comment>
<keyword evidence="15" id="KW-1185">Reference proteome</keyword>
<sequence>MSSVGIKSELAQLLNGQNVHTQLSVPQLVEKVLSRKEGVLTTSGAVRAETGKYTGRSPEDKFIVDEPSVTDKIDWGSVNQPISSEVFEKLYSKVVSYLQEREEIFVFKGFAGADEKYRLPIQVINEYAWHNLFAHQLFIRPTGEELTDHESKFTVISAPGFKADPAVDGTKSETFIIVSFERRIVLIGGTEYAGEMKKSIFSVMNYELPEADILSMHCSANVGAEGDVALFFGLSGTGKTTLSADPNRRLIGDDEHGWSPNGVFNVEGGCYAKTAGLSYEKEPQIYNAITFGSVLENVIVDPESRAPLYDDTSLTENTRAAYPIQAIDNIVEPSIAGHPSVIVFLTADAFGVLPPISKLTKEQAMYHFLSGFTSKLAGTERGVTSPEATFSTCFGAPFLPLPAARYAEMLGKKIDEHGVQVFLVNTGWTGGSYGVGKRMNLAYTRAMVQAALNGELDNVETTKDEVFGLSIPLHVPGVPDEVLQPIKTWDDEDAYRAKAKELAGKFKDNFKKFDHVDKSIAELGGPAVK</sequence>
<reference evidence="14" key="1">
    <citation type="submission" date="2018-12" db="EMBL/GenBank/DDBJ databases">
        <authorList>
            <person name="Sun L."/>
            <person name="Chen Z."/>
        </authorList>
    </citation>
    <scope>NUCLEOTIDE SEQUENCE [LARGE SCALE GENOMIC DNA]</scope>
    <source>
        <strain evidence="14">DSM 16012</strain>
    </source>
</reference>
<evidence type="ECO:0000256" key="1">
    <source>
        <dbReference type="ARBA" id="ARBA00004742"/>
    </source>
</evidence>
<evidence type="ECO:0000256" key="8">
    <source>
        <dbReference type="ARBA" id="ARBA00022793"/>
    </source>
</evidence>
<keyword evidence="6 13" id="KW-0479">Metal-binding</keyword>
<evidence type="ECO:0000256" key="10">
    <source>
        <dbReference type="ARBA" id="ARBA00023211"/>
    </source>
</evidence>
<dbReference type="UniPathway" id="UPA00138"/>
<gene>
    <name evidence="13 14" type="primary">pckA</name>
    <name evidence="14" type="ORF">D4N35_015255</name>
</gene>
<evidence type="ECO:0000256" key="12">
    <source>
        <dbReference type="ARBA" id="ARBA00047371"/>
    </source>
</evidence>
<keyword evidence="7 13" id="KW-0547">Nucleotide-binding</keyword>
<dbReference type="NCBIfam" id="TIGR00224">
    <property type="entry name" value="pckA"/>
    <property type="match status" value="1"/>
</dbReference>
<feature type="binding site" evidence="13">
    <location>
        <position position="198"/>
    </location>
    <ligand>
        <name>substrate</name>
    </ligand>
</feature>
<feature type="binding site" evidence="13">
    <location>
        <position position="192"/>
    </location>
    <ligand>
        <name>substrate</name>
    </ligand>
</feature>
<feature type="binding site" evidence="13">
    <location>
        <position position="217"/>
    </location>
    <ligand>
        <name>Mn(2+)</name>
        <dbReference type="ChEBI" id="CHEBI:29035"/>
    </ligand>
</feature>
<dbReference type="HAMAP" id="MF_00453">
    <property type="entry name" value="PEPCK_ATP"/>
    <property type="match status" value="1"/>
</dbReference>
<dbReference type="GO" id="GO:0016301">
    <property type="term" value="F:kinase activity"/>
    <property type="evidence" value="ECO:0007669"/>
    <property type="project" value="UniProtKB-KW"/>
</dbReference>
<dbReference type="InterPro" id="IPR008210">
    <property type="entry name" value="PEP_carboxykinase_N"/>
</dbReference>
<evidence type="ECO:0000256" key="6">
    <source>
        <dbReference type="ARBA" id="ARBA00022723"/>
    </source>
</evidence>
<feature type="binding site" evidence="13">
    <location>
        <position position="444"/>
    </location>
    <ligand>
        <name>ATP</name>
        <dbReference type="ChEBI" id="CHEBI:30616"/>
    </ligand>
</feature>
<dbReference type="Pfam" id="PF01293">
    <property type="entry name" value="PEPCK_ATP"/>
    <property type="match status" value="1"/>
</dbReference>
<dbReference type="Gene3D" id="3.90.228.20">
    <property type="match status" value="1"/>
</dbReference>
<dbReference type="FunFam" id="2.170.8.10:FF:000001">
    <property type="entry name" value="Phosphoenolpyruvate carboxykinase (ATP)"/>
    <property type="match status" value="1"/>
</dbReference>
<evidence type="ECO:0000256" key="13">
    <source>
        <dbReference type="HAMAP-Rule" id="MF_00453"/>
    </source>
</evidence>
<name>A0A443IKP7_9BACI</name>
<feature type="binding site" evidence="13">
    <location>
        <position position="56"/>
    </location>
    <ligand>
        <name>substrate</name>
    </ligand>
</feature>
<keyword evidence="10 13" id="KW-0464">Manganese</keyword>
<evidence type="ECO:0000256" key="2">
    <source>
        <dbReference type="ARBA" id="ARBA00006052"/>
    </source>
</evidence>
<feature type="binding site" evidence="13">
    <location>
        <position position="319"/>
    </location>
    <ligand>
        <name>substrate</name>
    </ligand>
</feature>
<dbReference type="Gene3D" id="2.170.8.10">
    <property type="entry name" value="Phosphoenolpyruvate Carboxykinase, domain 2"/>
    <property type="match status" value="1"/>
</dbReference>
<dbReference type="EMBL" id="QYTU02000042">
    <property type="protein sequence ID" value="RWR05673.1"/>
    <property type="molecule type" value="Genomic_DNA"/>
</dbReference>
<evidence type="ECO:0000256" key="4">
    <source>
        <dbReference type="ARBA" id="ARBA00022432"/>
    </source>
</evidence>
<evidence type="ECO:0000256" key="9">
    <source>
        <dbReference type="ARBA" id="ARBA00022840"/>
    </source>
</evidence>
<keyword evidence="9 13" id="KW-0067">ATP-binding</keyword>
<feature type="binding site" evidence="13">
    <location>
        <position position="282"/>
    </location>
    <ligand>
        <name>ATP</name>
        <dbReference type="ChEBI" id="CHEBI:30616"/>
    </ligand>
</feature>
<evidence type="ECO:0000313" key="14">
    <source>
        <dbReference type="EMBL" id="RWR05673.1"/>
    </source>
</evidence>
<protein>
    <recommendedName>
        <fullName evidence="3 13">Phosphoenolpyruvate carboxykinase (ATP)</fullName>
        <shortName evidence="13">PCK</shortName>
        <shortName evidence="13">PEP carboxykinase</shortName>
        <shortName evidence="13">PEPCK</shortName>
        <ecNumber evidence="3 13">4.1.1.49</ecNumber>
    </recommendedName>
</protein>
<evidence type="ECO:0000256" key="7">
    <source>
        <dbReference type="ARBA" id="ARBA00022741"/>
    </source>
</evidence>
<keyword evidence="4 13" id="KW-0312">Gluconeogenesis</keyword>
<proteinExistence type="inferred from homology"/>
<dbReference type="PROSITE" id="PS00532">
    <property type="entry name" value="PEPCK_ATP"/>
    <property type="match status" value="1"/>
</dbReference>
<comment type="cofactor">
    <cofactor evidence="13">
        <name>Mn(2+)</name>
        <dbReference type="ChEBI" id="CHEBI:29035"/>
    </cofactor>
    <text evidence="13">Binds 1 Mn(2+) ion per subunit.</text>
</comment>
<evidence type="ECO:0000256" key="5">
    <source>
        <dbReference type="ARBA" id="ARBA00022490"/>
    </source>
</evidence>
<dbReference type="Proteomes" id="UP000273811">
    <property type="component" value="Unassembled WGS sequence"/>
</dbReference>
<dbReference type="RefSeq" id="WP_120075256.1">
    <property type="nucleotide sequence ID" value="NZ_CP126113.1"/>
</dbReference>
<keyword evidence="5 13" id="KW-0963">Cytoplasm</keyword>
<comment type="caution">
    <text evidence="13">Lacks conserved residue(s) required for the propagation of feature annotation.</text>
</comment>
<dbReference type="InterPro" id="IPR015994">
    <property type="entry name" value="PEPCK_ATP_CS"/>
</dbReference>
<feature type="binding site" evidence="13">
    <location>
        <position position="319"/>
    </location>
    <ligand>
        <name>ATP</name>
        <dbReference type="ChEBI" id="CHEBI:30616"/>
    </ligand>
</feature>
<feature type="binding site" evidence="13">
    <location>
        <position position="217"/>
    </location>
    <ligand>
        <name>ATP</name>
        <dbReference type="ChEBI" id="CHEBI:30616"/>
    </ligand>
</feature>
<dbReference type="InterPro" id="IPR001272">
    <property type="entry name" value="PEP_carboxykinase_ATP"/>
</dbReference>
<dbReference type="Gene3D" id="3.40.449.10">
    <property type="entry name" value="Phosphoenolpyruvate Carboxykinase, domain 1"/>
    <property type="match status" value="1"/>
</dbReference>
<dbReference type="GO" id="GO:0006094">
    <property type="term" value="P:gluconeogenesis"/>
    <property type="evidence" value="ECO:0007669"/>
    <property type="project" value="UniProtKB-UniRule"/>
</dbReference>
<dbReference type="SUPFAM" id="SSF53795">
    <property type="entry name" value="PEP carboxykinase-like"/>
    <property type="match status" value="1"/>
</dbReference>
<keyword evidence="8 13" id="KW-0210">Decarboxylase</keyword>
<feature type="binding site" evidence="13">
    <location>
        <position position="254"/>
    </location>
    <ligand>
        <name>Mn(2+)</name>
        <dbReference type="ChEBI" id="CHEBI:29035"/>
    </ligand>
</feature>
<dbReference type="CDD" id="cd00484">
    <property type="entry name" value="PEPCK_ATP"/>
    <property type="match status" value="1"/>
</dbReference>
<feature type="binding site" evidence="13">
    <location>
        <position position="198"/>
    </location>
    <ligand>
        <name>Mn(2+)</name>
        <dbReference type="ChEBI" id="CHEBI:29035"/>
    </ligand>
</feature>
<comment type="catalytic activity">
    <reaction evidence="12 13">
        <text>oxaloacetate + ATP = phosphoenolpyruvate + ADP + CO2</text>
        <dbReference type="Rhea" id="RHEA:18617"/>
        <dbReference type="ChEBI" id="CHEBI:16452"/>
        <dbReference type="ChEBI" id="CHEBI:16526"/>
        <dbReference type="ChEBI" id="CHEBI:30616"/>
        <dbReference type="ChEBI" id="CHEBI:58702"/>
        <dbReference type="ChEBI" id="CHEBI:456216"/>
        <dbReference type="EC" id="4.1.1.49"/>
    </reaction>
</comment>
<feature type="binding site" evidence="13">
    <location>
        <position position="198"/>
    </location>
    <ligand>
        <name>ATP</name>
        <dbReference type="ChEBI" id="CHEBI:30616"/>
    </ligand>
</feature>
<dbReference type="EC" id="4.1.1.49" evidence="3 13"/>
<dbReference type="NCBIfam" id="NF006820">
    <property type="entry name" value="PRK09344.1-2"/>
    <property type="match status" value="1"/>
</dbReference>
<comment type="subcellular location">
    <subcellularLocation>
        <location evidence="13">Cytoplasm</location>
    </subcellularLocation>
</comment>
<dbReference type="PANTHER" id="PTHR30031">
    <property type="entry name" value="PHOSPHOENOLPYRUVATE CARBOXYKINASE ATP"/>
    <property type="match status" value="1"/>
</dbReference>
<dbReference type="AlphaFoldDB" id="A0A443IKP7"/>
<comment type="similarity">
    <text evidence="2 13">Belongs to the phosphoenolpyruvate carboxykinase (ATP) family.</text>
</comment>
<evidence type="ECO:0000313" key="15">
    <source>
        <dbReference type="Proteomes" id="UP000273811"/>
    </source>
</evidence>
<dbReference type="FunFam" id="3.40.449.10:FF:000001">
    <property type="entry name" value="Phosphoenolpyruvate carboxykinase (ATP)"/>
    <property type="match status" value="1"/>
</dbReference>
<dbReference type="OrthoDB" id="9806325at2"/>
<dbReference type="PANTHER" id="PTHR30031:SF0">
    <property type="entry name" value="PHOSPHOENOLPYRUVATE CARBOXYKINASE (ATP)"/>
    <property type="match status" value="1"/>
</dbReference>
<comment type="pathway">
    <text evidence="1 13">Carbohydrate biosynthesis; gluconeogenesis.</text>
</comment>
<evidence type="ECO:0000256" key="11">
    <source>
        <dbReference type="ARBA" id="ARBA00023239"/>
    </source>
</evidence>
<evidence type="ECO:0000256" key="3">
    <source>
        <dbReference type="ARBA" id="ARBA00012363"/>
    </source>
</evidence>
<dbReference type="GO" id="GO:0005829">
    <property type="term" value="C:cytosol"/>
    <property type="evidence" value="ECO:0007669"/>
    <property type="project" value="TreeGrafter"/>
</dbReference>
<keyword evidence="11 13" id="KW-0456">Lyase</keyword>